<dbReference type="Gene3D" id="3.30.420.40">
    <property type="match status" value="1"/>
</dbReference>
<dbReference type="InterPro" id="IPR022672">
    <property type="entry name" value="Hexokinase_N"/>
</dbReference>
<dbReference type="GO" id="GO:0008865">
    <property type="term" value="F:fructokinase activity"/>
    <property type="evidence" value="ECO:0007669"/>
    <property type="project" value="TreeGrafter"/>
</dbReference>
<evidence type="ECO:0000313" key="12">
    <source>
        <dbReference type="EMBL" id="ARD05874.1"/>
    </source>
</evidence>
<sequence>MGDLENAKVDEKLEEIVKKIEEDFWVPKELLKNLADDMELMMQNSLQIQDSTSIKMLVTYVDSLPSGHEEGCFYALDLGGTNLRAMQVKLQGDGTIDLKAESYKVPSKIKVGKLHELFDYIAEKVSHVFEIEDNSDYEILPGERRELGFTFSFPVHQTRINSGTLLNWTKDYDVQDSIGKDMVEELKKALKKRAINVNVTALLNDTVGTLAGGRFYDKNVVAAVILGTGMNAAYVEQSENIVKPYGLAPKSGQMVINTEWGNYDSSLLPLTDYDRALDNDSPNHHKQILEKMLSGRYLGEIVRRILQQLSEDAALFGDIIPPKLQQHYVLGTDIVSAMHGDKSTDLTVVDECLEKVLEITNISLDKKKLIAKICEIVATRGARLAAAATLALLKRLGRDTPREEETVVAIDGALFAKYEEFKLCLQKTLVEELLDEEVSKMVVLKQFKDASGIGAALVAASHSIYT</sequence>
<protein>
    <recommendedName>
        <fullName evidence="9">Phosphotransferase</fullName>
        <ecNumber evidence="9">2.7.1.-</ecNumber>
    </recommendedName>
</protein>
<name>A0A1V0JAL1_9CARY</name>
<dbReference type="Gene3D" id="3.40.367.20">
    <property type="match status" value="1"/>
</dbReference>
<keyword evidence="6 9" id="KW-0418">Kinase</keyword>
<keyword evidence="7 9" id="KW-0067">ATP-binding</keyword>
<evidence type="ECO:0000256" key="9">
    <source>
        <dbReference type="RuleBase" id="RU362007"/>
    </source>
</evidence>
<evidence type="ECO:0000256" key="5">
    <source>
        <dbReference type="ARBA" id="ARBA00022741"/>
    </source>
</evidence>
<dbReference type="PROSITE" id="PS51748">
    <property type="entry name" value="HEXOKINASE_2"/>
    <property type="match status" value="1"/>
</dbReference>
<evidence type="ECO:0000259" key="11">
    <source>
        <dbReference type="Pfam" id="PF03727"/>
    </source>
</evidence>
<dbReference type="UniPathway" id="UPA00242"/>
<dbReference type="FunFam" id="3.30.420.40:FF:000034">
    <property type="entry name" value="Phosphotransferase"/>
    <property type="match status" value="1"/>
</dbReference>
<dbReference type="Pfam" id="PF03727">
    <property type="entry name" value="Hexokinase_2"/>
    <property type="match status" value="1"/>
</dbReference>
<comment type="pathway">
    <text evidence="2">Carbohydrate metabolism; hexose metabolism.</text>
</comment>
<feature type="domain" description="Hexokinase N-terminal" evidence="10">
    <location>
        <begin position="17"/>
        <end position="213"/>
    </location>
</feature>
<dbReference type="GO" id="GO:0005524">
    <property type="term" value="F:ATP binding"/>
    <property type="evidence" value="ECO:0007669"/>
    <property type="project" value="UniProtKB-UniRule"/>
</dbReference>
<dbReference type="AlphaFoldDB" id="A0A1V0JAL1"/>
<evidence type="ECO:0000256" key="6">
    <source>
        <dbReference type="ARBA" id="ARBA00022777"/>
    </source>
</evidence>
<comment type="similarity">
    <text evidence="3 9">Belongs to the hexokinase family.</text>
</comment>
<dbReference type="SUPFAM" id="SSF53067">
    <property type="entry name" value="Actin-like ATPase domain"/>
    <property type="match status" value="2"/>
</dbReference>
<dbReference type="InterPro" id="IPR001312">
    <property type="entry name" value="Hexokinase"/>
</dbReference>
<evidence type="ECO:0000256" key="8">
    <source>
        <dbReference type="ARBA" id="ARBA00023152"/>
    </source>
</evidence>
<evidence type="ECO:0000259" key="10">
    <source>
        <dbReference type="Pfam" id="PF00349"/>
    </source>
</evidence>
<reference evidence="12" key="1">
    <citation type="submission" date="2017-03" db="EMBL/GenBank/DDBJ databases">
        <authorList>
            <person name="Afonso C.L."/>
            <person name="Miller P.J."/>
            <person name="Scott M.A."/>
            <person name="Spackman E."/>
            <person name="Goraichik I."/>
            <person name="Dimitrov K.M."/>
            <person name="Suarez D.L."/>
            <person name="Swayne D.E."/>
        </authorList>
    </citation>
    <scope>NUCLEOTIDE SEQUENCE</scope>
</reference>
<keyword evidence="4 9" id="KW-0808">Transferase</keyword>
<dbReference type="GO" id="GO:0005829">
    <property type="term" value="C:cytosol"/>
    <property type="evidence" value="ECO:0007669"/>
    <property type="project" value="TreeGrafter"/>
</dbReference>
<evidence type="ECO:0000256" key="3">
    <source>
        <dbReference type="ARBA" id="ARBA00009225"/>
    </source>
</evidence>
<dbReference type="GO" id="GO:0005739">
    <property type="term" value="C:mitochondrion"/>
    <property type="evidence" value="ECO:0007669"/>
    <property type="project" value="TreeGrafter"/>
</dbReference>
<dbReference type="GO" id="GO:0006006">
    <property type="term" value="P:glucose metabolic process"/>
    <property type="evidence" value="ECO:0007669"/>
    <property type="project" value="TreeGrafter"/>
</dbReference>
<dbReference type="GO" id="GO:0001678">
    <property type="term" value="P:intracellular glucose homeostasis"/>
    <property type="evidence" value="ECO:0007669"/>
    <property type="project" value="InterPro"/>
</dbReference>
<dbReference type="Pfam" id="PF00349">
    <property type="entry name" value="Hexokinase_1"/>
    <property type="match status" value="1"/>
</dbReference>
<evidence type="ECO:0000256" key="2">
    <source>
        <dbReference type="ARBA" id="ARBA00005028"/>
    </source>
</evidence>
<evidence type="ECO:0000256" key="1">
    <source>
        <dbReference type="ARBA" id="ARBA00004888"/>
    </source>
</evidence>
<feature type="domain" description="Hexokinase C-terminal" evidence="11">
    <location>
        <begin position="222"/>
        <end position="460"/>
    </location>
</feature>
<keyword evidence="5 9" id="KW-0547">Nucleotide-binding</keyword>
<accession>A0A1V0JAL1</accession>
<dbReference type="EMBL" id="KY765510">
    <property type="protein sequence ID" value="ARD05874.1"/>
    <property type="molecule type" value="mRNA"/>
</dbReference>
<dbReference type="InterPro" id="IPR043129">
    <property type="entry name" value="ATPase_NBD"/>
</dbReference>
<dbReference type="InterPro" id="IPR022673">
    <property type="entry name" value="Hexokinase_C"/>
</dbReference>
<comment type="pathway">
    <text evidence="1">Carbohydrate degradation; glycolysis; D-glyceraldehyde 3-phosphate and glycerone phosphate from D-glucose: step 1/4.</text>
</comment>
<organism evidence="12">
    <name type="scientific">Haloxylon ammodendron</name>
    <dbReference type="NCBI Taxonomy" id="151230"/>
    <lineage>
        <taxon>Eukaryota</taxon>
        <taxon>Viridiplantae</taxon>
        <taxon>Streptophyta</taxon>
        <taxon>Embryophyta</taxon>
        <taxon>Tracheophyta</taxon>
        <taxon>Spermatophyta</taxon>
        <taxon>Magnoliopsida</taxon>
        <taxon>eudicotyledons</taxon>
        <taxon>Gunneridae</taxon>
        <taxon>Pentapetalae</taxon>
        <taxon>Caryophyllales</taxon>
        <taxon>Chenopodiaceae</taxon>
        <taxon>Salsoloideae</taxon>
        <taxon>Salsoleae</taxon>
        <taxon>Haloxylon</taxon>
    </lineage>
</organism>
<dbReference type="GO" id="GO:0004340">
    <property type="term" value="F:glucokinase activity"/>
    <property type="evidence" value="ECO:0007669"/>
    <property type="project" value="TreeGrafter"/>
</dbReference>
<dbReference type="PANTHER" id="PTHR19443:SF85">
    <property type="entry name" value="HEXOKINASE-1"/>
    <property type="match status" value="1"/>
</dbReference>
<dbReference type="PRINTS" id="PR00475">
    <property type="entry name" value="HEXOKINASE"/>
</dbReference>
<evidence type="ECO:0000256" key="7">
    <source>
        <dbReference type="ARBA" id="ARBA00022840"/>
    </source>
</evidence>
<dbReference type="PANTHER" id="PTHR19443">
    <property type="entry name" value="HEXOKINASE"/>
    <property type="match status" value="1"/>
</dbReference>
<keyword evidence="8 9" id="KW-0324">Glycolysis</keyword>
<dbReference type="EC" id="2.7.1.-" evidence="9"/>
<evidence type="ECO:0000256" key="4">
    <source>
        <dbReference type="ARBA" id="ARBA00022679"/>
    </source>
</evidence>
<dbReference type="GO" id="GO:0005536">
    <property type="term" value="F:D-glucose binding"/>
    <property type="evidence" value="ECO:0007669"/>
    <property type="project" value="InterPro"/>
</dbReference>
<dbReference type="GO" id="GO:0006096">
    <property type="term" value="P:glycolytic process"/>
    <property type="evidence" value="ECO:0007669"/>
    <property type="project" value="UniProtKB-UniPathway"/>
</dbReference>
<dbReference type="UniPathway" id="UPA00109">
    <property type="reaction ID" value="UER00180"/>
</dbReference>
<proteinExistence type="evidence at transcript level"/>